<dbReference type="OMA" id="WLYGTHE"/>
<reference evidence="1 2" key="1">
    <citation type="submission" date="2018-03" db="EMBL/GenBank/DDBJ databases">
        <title>Finding Nemo's genes: A chromosome-scale reference assembly of the genome of the orange clownfish Amphiprion percula.</title>
        <authorList>
            <person name="Lehmann R."/>
        </authorList>
    </citation>
    <scope>NUCLEOTIDE SEQUENCE</scope>
</reference>
<dbReference type="AlphaFoldDB" id="A0A3P8T8F8"/>
<organism evidence="1 2">
    <name type="scientific">Amphiprion percula</name>
    <name type="common">Orange clownfish</name>
    <name type="synonym">Lutjanus percula</name>
    <dbReference type="NCBI Taxonomy" id="161767"/>
    <lineage>
        <taxon>Eukaryota</taxon>
        <taxon>Metazoa</taxon>
        <taxon>Chordata</taxon>
        <taxon>Craniata</taxon>
        <taxon>Vertebrata</taxon>
        <taxon>Euteleostomi</taxon>
        <taxon>Actinopterygii</taxon>
        <taxon>Neopterygii</taxon>
        <taxon>Teleostei</taxon>
        <taxon>Neoteleostei</taxon>
        <taxon>Acanthomorphata</taxon>
        <taxon>Ovalentaria</taxon>
        <taxon>Pomacentridae</taxon>
        <taxon>Amphiprion</taxon>
    </lineage>
</organism>
<evidence type="ECO:0000313" key="1">
    <source>
        <dbReference type="Ensembl" id="ENSAPEP00000020866.1"/>
    </source>
</evidence>
<keyword evidence="2" id="KW-1185">Reference proteome</keyword>
<dbReference type="GeneTree" id="ENSGT00940000165336"/>
<reference evidence="1" key="3">
    <citation type="submission" date="2025-09" db="UniProtKB">
        <authorList>
            <consortium name="Ensembl"/>
        </authorList>
    </citation>
    <scope>IDENTIFICATION</scope>
</reference>
<sequence length="130" mass="15405">MFLRNIFNISFFPPQNVQKFPKNVENVDIRSFTVKIYFFPHIFKALDEKRWLYGTHEQNMGLLGFLRVRVWMNGLRSIKNGFLGVVLRERFVLGGIFFIGQGEQGIFLEHREIEFGDKVNTQELHPLEKK</sequence>
<dbReference type="Ensembl" id="ENSAPET00000021420.1">
    <property type="protein sequence ID" value="ENSAPEP00000020866.1"/>
    <property type="gene ID" value="ENSAPEG00000014898.1"/>
</dbReference>
<protein>
    <submittedName>
        <fullName evidence="1">Uncharacterized protein</fullName>
    </submittedName>
</protein>
<accession>A0A3P8T8F8</accession>
<proteinExistence type="predicted"/>
<dbReference type="Proteomes" id="UP000265080">
    <property type="component" value="Chromosome 11"/>
</dbReference>
<dbReference type="STRING" id="161767.ENSAPEP00000020866"/>
<evidence type="ECO:0000313" key="2">
    <source>
        <dbReference type="Proteomes" id="UP000265080"/>
    </source>
</evidence>
<reference evidence="1" key="2">
    <citation type="submission" date="2025-08" db="UniProtKB">
        <authorList>
            <consortium name="Ensembl"/>
        </authorList>
    </citation>
    <scope>IDENTIFICATION</scope>
</reference>
<name>A0A3P8T8F8_AMPPE</name>